<keyword evidence="4" id="KW-0808">Transferase</keyword>
<dbReference type="GeneID" id="113985022"/>
<evidence type="ECO:0000256" key="7">
    <source>
        <dbReference type="ARBA" id="ARBA00023136"/>
    </source>
</evidence>
<keyword evidence="10" id="KW-1185">Reference proteome</keyword>
<evidence type="ECO:0000256" key="8">
    <source>
        <dbReference type="ARBA" id="ARBA00023315"/>
    </source>
</evidence>
<dbReference type="RefSeq" id="XP_039239278.1">
    <property type="nucleotide sequence ID" value="XM_039383344.1"/>
</dbReference>
<dbReference type="Proteomes" id="UP000504627">
    <property type="component" value="Unplaced"/>
</dbReference>
<proteinExistence type="predicted"/>
<accession>A0A7R5KNK1</accession>
<dbReference type="InterPro" id="IPR050769">
    <property type="entry name" value="NAT_camello-type"/>
</dbReference>
<dbReference type="GO" id="GO:0031966">
    <property type="term" value="C:mitochondrial membrane"/>
    <property type="evidence" value="ECO:0007669"/>
    <property type="project" value="TreeGrafter"/>
</dbReference>
<keyword evidence="7" id="KW-0472">Membrane</keyword>
<protein>
    <submittedName>
        <fullName evidence="11">N-acetylaspartate synthetase isoform X2</fullName>
    </submittedName>
</protein>
<keyword evidence="8" id="KW-0012">Acyltransferase</keyword>
<organism evidence="10 11">
    <name type="scientific">Pipra filicauda</name>
    <name type="common">Wire-tailed manakin</name>
    <dbReference type="NCBI Taxonomy" id="649802"/>
    <lineage>
        <taxon>Eukaryota</taxon>
        <taxon>Metazoa</taxon>
        <taxon>Chordata</taxon>
        <taxon>Craniata</taxon>
        <taxon>Vertebrata</taxon>
        <taxon>Euteleostomi</taxon>
        <taxon>Archelosauria</taxon>
        <taxon>Archosauria</taxon>
        <taxon>Dinosauria</taxon>
        <taxon>Saurischia</taxon>
        <taxon>Theropoda</taxon>
        <taxon>Coelurosauria</taxon>
        <taxon>Aves</taxon>
        <taxon>Neognathae</taxon>
        <taxon>Neoaves</taxon>
        <taxon>Telluraves</taxon>
        <taxon>Australaves</taxon>
        <taxon>Passeriformes</taxon>
        <taxon>Pipridae</taxon>
        <taxon>Pipra</taxon>
    </lineage>
</organism>
<evidence type="ECO:0000256" key="2">
    <source>
        <dbReference type="ARBA" id="ARBA00004496"/>
    </source>
</evidence>
<evidence type="ECO:0000256" key="9">
    <source>
        <dbReference type="SAM" id="MobiDB-lite"/>
    </source>
</evidence>
<gene>
    <name evidence="11" type="primary">LOC113985022</name>
</gene>
<comment type="subcellular location">
    <subcellularLocation>
        <location evidence="2">Cytoplasm</location>
    </subcellularLocation>
    <subcellularLocation>
        <location evidence="1">Membrane</location>
    </subcellularLocation>
</comment>
<reference evidence="11" key="1">
    <citation type="submission" date="2025-08" db="UniProtKB">
        <authorList>
            <consortium name="RefSeq"/>
        </authorList>
    </citation>
    <scope>IDENTIFICATION</scope>
    <source>
        <tissue evidence="11">Muscle</tissue>
    </source>
</reference>
<evidence type="ECO:0000256" key="4">
    <source>
        <dbReference type="ARBA" id="ARBA00022679"/>
    </source>
</evidence>
<keyword evidence="6" id="KW-1133">Transmembrane helix</keyword>
<dbReference type="PANTHER" id="PTHR13947:SF11">
    <property type="entry name" value="N-ACETYLASPARTATE SYNTHETASE"/>
    <property type="match status" value="1"/>
</dbReference>
<evidence type="ECO:0000256" key="3">
    <source>
        <dbReference type="ARBA" id="ARBA00022490"/>
    </source>
</evidence>
<keyword evidence="3" id="KW-0963">Cytoplasm</keyword>
<sequence length="121" mass="13527">MHCLSPKMVCETKIVAEDHESVPGSKKDTIIVSSSQMWPSLAGSTPSPPPPLTPPKEDPRRDNVYIREFHPSEQEVVCRIFYEGIMERIPNTAFRGLKQQPLTQLLYGLLAGVVYFSSLSP</sequence>
<dbReference type="GO" id="GO:0017188">
    <property type="term" value="F:L-aspartate N-acetyltransferase activity"/>
    <property type="evidence" value="ECO:0007669"/>
    <property type="project" value="TreeGrafter"/>
</dbReference>
<evidence type="ECO:0000313" key="10">
    <source>
        <dbReference type="Proteomes" id="UP000504627"/>
    </source>
</evidence>
<evidence type="ECO:0000256" key="5">
    <source>
        <dbReference type="ARBA" id="ARBA00022692"/>
    </source>
</evidence>
<keyword evidence="5" id="KW-0812">Transmembrane</keyword>
<evidence type="ECO:0000313" key="11">
    <source>
        <dbReference type="RefSeq" id="XP_039239278.1"/>
    </source>
</evidence>
<name>A0A7R5KNK1_9PASS</name>
<evidence type="ECO:0000256" key="6">
    <source>
        <dbReference type="ARBA" id="ARBA00022989"/>
    </source>
</evidence>
<evidence type="ECO:0000256" key="1">
    <source>
        <dbReference type="ARBA" id="ARBA00004370"/>
    </source>
</evidence>
<dbReference type="PANTHER" id="PTHR13947">
    <property type="entry name" value="GNAT FAMILY N-ACETYLTRANSFERASE"/>
    <property type="match status" value="1"/>
</dbReference>
<dbReference type="AlphaFoldDB" id="A0A7R5KNK1"/>
<feature type="region of interest" description="Disordered" evidence="9">
    <location>
        <begin position="38"/>
        <end position="61"/>
    </location>
</feature>